<accession>A0A6N3BSK2</accession>
<proteinExistence type="inferred from homology"/>
<dbReference type="PANTHER" id="PTHR35004:SF8">
    <property type="entry name" value="TRANSPOSASE RV3428C-RELATED"/>
    <property type="match status" value="1"/>
</dbReference>
<comment type="similarity">
    <text evidence="1">Belongs to the transposase IS21/IS408/IS1162 family.</text>
</comment>
<dbReference type="PANTHER" id="PTHR35004">
    <property type="entry name" value="TRANSPOSASE RV3428C-RELATED"/>
    <property type="match status" value="1"/>
</dbReference>
<evidence type="ECO:0000313" key="4">
    <source>
        <dbReference type="EMBL" id="VYU06204.1"/>
    </source>
</evidence>
<dbReference type="EMBL" id="CACRUB010000021">
    <property type="protein sequence ID" value="VYU06204.1"/>
    <property type="molecule type" value="Genomic_DNA"/>
</dbReference>
<dbReference type="PROSITE" id="PS50994">
    <property type="entry name" value="INTEGRASE"/>
    <property type="match status" value="1"/>
</dbReference>
<dbReference type="NCBIfam" id="NF033546">
    <property type="entry name" value="transpos_IS21"/>
    <property type="match status" value="1"/>
</dbReference>
<dbReference type="Pfam" id="PF22483">
    <property type="entry name" value="Mu-transpos_C_2"/>
    <property type="match status" value="1"/>
</dbReference>
<sequence>MLDYRNILRVASDPHKSMRTMELELRSSHHTIRKVLDAAEKAGISWPLPENVTNEMLIELLFPEEYQKTVLYAVPDYAYIHGELAKKGVNLTILWEEYSAKCQTEGSVPYMYSYFCEKYGRWANVTKATMRIQHKPGDTMEVDWAGAALDIHNSVTGEVSKAYLFVAVLPCSCFTYAEVCDDMKLENWISCHIHTYNYFGGVTRLLVPDNLKTGVTKNTRYETVLNRTYQELAEYYGTAIVPARVHHPQDKSHAEGGVNFASTWILAALRSRKFFSVEEAQDAVAEKLEELNDRDFKKRPGSRREAYLEEEKEFMQPLPSEPYESAIWSPDLKVGNDYLVSDGMNKYSVPYDLIGEKVNLRLTPNTVEVFFRGNRVTIHPRSKVYLRDPVMKSEHMPLEHRMYLNYNEKEFTDWANTVGSNAASVVKHFLTGGREPEQGYKYCASLAKLSDRYGPDRLENACKRLLSFSNTPSIRTLSTILKNGQDRAQQGPEPHKEPVQHGITRGADYFRKGGNSK</sequence>
<protein>
    <submittedName>
        <fullName evidence="4">Integrase core domain protein</fullName>
    </submittedName>
</protein>
<organism evidence="4">
    <name type="scientific">Flavonifractor plautii</name>
    <name type="common">Fusobacterium plautii</name>
    <dbReference type="NCBI Taxonomy" id="292800"/>
    <lineage>
        <taxon>Bacteria</taxon>
        <taxon>Bacillati</taxon>
        <taxon>Bacillota</taxon>
        <taxon>Clostridia</taxon>
        <taxon>Eubacteriales</taxon>
        <taxon>Oscillospiraceae</taxon>
        <taxon>Flavonifractor</taxon>
    </lineage>
</organism>
<dbReference type="Gene3D" id="3.30.420.10">
    <property type="entry name" value="Ribonuclease H-like superfamily/Ribonuclease H"/>
    <property type="match status" value="1"/>
</dbReference>
<name>A0A6N3BSK2_FLAPL</name>
<dbReference type="InterPro" id="IPR054353">
    <property type="entry name" value="IstA-like_C"/>
</dbReference>
<dbReference type="GO" id="GO:0015074">
    <property type="term" value="P:DNA integration"/>
    <property type="evidence" value="ECO:0007669"/>
    <property type="project" value="InterPro"/>
</dbReference>
<dbReference type="RefSeq" id="WP_421823155.1">
    <property type="nucleotide sequence ID" value="NZ_CACRUB010000021.1"/>
</dbReference>
<dbReference type="GO" id="GO:0003676">
    <property type="term" value="F:nucleic acid binding"/>
    <property type="evidence" value="ECO:0007669"/>
    <property type="project" value="InterPro"/>
</dbReference>
<feature type="region of interest" description="Disordered" evidence="2">
    <location>
        <begin position="484"/>
        <end position="517"/>
    </location>
</feature>
<dbReference type="InterPro" id="IPR036397">
    <property type="entry name" value="RNaseH_sf"/>
</dbReference>
<evidence type="ECO:0000256" key="1">
    <source>
        <dbReference type="ARBA" id="ARBA00009277"/>
    </source>
</evidence>
<dbReference type="InterPro" id="IPR012337">
    <property type="entry name" value="RNaseH-like_sf"/>
</dbReference>
<evidence type="ECO:0000256" key="2">
    <source>
        <dbReference type="SAM" id="MobiDB-lite"/>
    </source>
</evidence>
<evidence type="ECO:0000259" key="3">
    <source>
        <dbReference type="PROSITE" id="PS50994"/>
    </source>
</evidence>
<dbReference type="InterPro" id="IPR001584">
    <property type="entry name" value="Integrase_cat-core"/>
</dbReference>
<feature type="domain" description="Integrase catalytic" evidence="3">
    <location>
        <begin position="132"/>
        <end position="312"/>
    </location>
</feature>
<dbReference type="SUPFAM" id="SSF53098">
    <property type="entry name" value="Ribonuclease H-like"/>
    <property type="match status" value="1"/>
</dbReference>
<gene>
    <name evidence="4" type="ORF">FPLFYP42_01228</name>
</gene>
<dbReference type="AlphaFoldDB" id="A0A6N3BSK2"/>
<reference evidence="4" key="1">
    <citation type="submission" date="2019-11" db="EMBL/GenBank/DDBJ databases">
        <authorList>
            <person name="Feng L."/>
        </authorList>
    </citation>
    <scope>NUCLEOTIDE SEQUENCE</scope>
    <source>
        <strain evidence="4">FplautiiLFYP42</strain>
    </source>
</reference>